<evidence type="ECO:0000313" key="2">
    <source>
        <dbReference type="Proteomes" id="UP000822688"/>
    </source>
</evidence>
<dbReference type="Proteomes" id="UP000822688">
    <property type="component" value="Chromosome V"/>
</dbReference>
<organism evidence="1 2">
    <name type="scientific">Ceratodon purpureus</name>
    <name type="common">Fire moss</name>
    <name type="synonym">Dicranum purpureum</name>
    <dbReference type="NCBI Taxonomy" id="3225"/>
    <lineage>
        <taxon>Eukaryota</taxon>
        <taxon>Viridiplantae</taxon>
        <taxon>Streptophyta</taxon>
        <taxon>Embryophyta</taxon>
        <taxon>Bryophyta</taxon>
        <taxon>Bryophytina</taxon>
        <taxon>Bryopsida</taxon>
        <taxon>Dicranidae</taxon>
        <taxon>Pseudoditrichales</taxon>
        <taxon>Ditrichaceae</taxon>
        <taxon>Ceratodon</taxon>
    </lineage>
</organism>
<evidence type="ECO:0000313" key="1">
    <source>
        <dbReference type="EMBL" id="KAG0574280.1"/>
    </source>
</evidence>
<reference evidence="1" key="1">
    <citation type="submission" date="2020-06" db="EMBL/GenBank/DDBJ databases">
        <title>WGS assembly of Ceratodon purpureus strain R40.</title>
        <authorList>
            <person name="Carey S.B."/>
            <person name="Jenkins J."/>
            <person name="Shu S."/>
            <person name="Lovell J.T."/>
            <person name="Sreedasyam A."/>
            <person name="Maumus F."/>
            <person name="Tiley G.P."/>
            <person name="Fernandez-Pozo N."/>
            <person name="Barry K."/>
            <person name="Chen C."/>
            <person name="Wang M."/>
            <person name="Lipzen A."/>
            <person name="Daum C."/>
            <person name="Saski C.A."/>
            <person name="Payton A.C."/>
            <person name="Mcbreen J.C."/>
            <person name="Conrad R.E."/>
            <person name="Kollar L.M."/>
            <person name="Olsson S."/>
            <person name="Huttunen S."/>
            <person name="Landis J.B."/>
            <person name="Wickett N.J."/>
            <person name="Johnson M.G."/>
            <person name="Rensing S.A."/>
            <person name="Grimwood J."/>
            <person name="Schmutz J."/>
            <person name="Mcdaniel S.F."/>
        </authorList>
    </citation>
    <scope>NUCLEOTIDE SEQUENCE</scope>
    <source>
        <strain evidence="1">R40</strain>
    </source>
</reference>
<sequence>MFLSKHLTHSNRLLIKWYKPSAIPGPKPCSPLLMLGSQAWGMDQYEEMSQQGRGPGMMVLMVVQEPIMRMQSALNSRLRVLLRFANLALLGASSRPQPL</sequence>
<protein>
    <submittedName>
        <fullName evidence="1">Uncharacterized protein</fullName>
    </submittedName>
</protein>
<accession>A0A8T0HTB2</accession>
<gene>
    <name evidence="1" type="ORF">KC19_VG250100</name>
</gene>
<name>A0A8T0HTB2_CERPU</name>
<dbReference type="EMBL" id="CM026426">
    <property type="protein sequence ID" value="KAG0574280.1"/>
    <property type="molecule type" value="Genomic_DNA"/>
</dbReference>
<proteinExistence type="predicted"/>
<comment type="caution">
    <text evidence="1">The sequence shown here is derived from an EMBL/GenBank/DDBJ whole genome shotgun (WGS) entry which is preliminary data.</text>
</comment>
<keyword evidence="2" id="KW-1185">Reference proteome</keyword>
<dbReference type="AlphaFoldDB" id="A0A8T0HTB2"/>